<evidence type="ECO:0000256" key="7">
    <source>
        <dbReference type="SAM" id="Phobius"/>
    </source>
</evidence>
<dbReference type="Proteomes" id="UP001595379">
    <property type="component" value="Unassembled WGS sequence"/>
</dbReference>
<feature type="transmembrane region" description="Helical" evidence="7">
    <location>
        <begin position="709"/>
        <end position="739"/>
    </location>
</feature>
<keyword evidence="6 7" id="KW-0472">Membrane</keyword>
<evidence type="ECO:0000256" key="2">
    <source>
        <dbReference type="ARBA" id="ARBA00005236"/>
    </source>
</evidence>
<protein>
    <submittedName>
        <fullName evidence="9">FtsX-like permease family protein</fullName>
    </submittedName>
</protein>
<feature type="transmembrane region" description="Helical" evidence="7">
    <location>
        <begin position="26"/>
        <end position="47"/>
    </location>
</feature>
<evidence type="ECO:0000256" key="6">
    <source>
        <dbReference type="ARBA" id="ARBA00023136"/>
    </source>
</evidence>
<reference evidence="10" key="1">
    <citation type="journal article" date="2019" name="Int. J. Syst. Evol. Microbiol.">
        <title>The Global Catalogue of Microorganisms (GCM) 10K type strain sequencing project: providing services to taxonomists for standard genome sequencing and annotation.</title>
        <authorList>
            <consortium name="The Broad Institute Genomics Platform"/>
            <consortium name="The Broad Institute Genome Sequencing Center for Infectious Disease"/>
            <person name="Wu L."/>
            <person name="Ma J."/>
        </authorList>
    </citation>
    <scope>NUCLEOTIDE SEQUENCE [LARGE SCALE GENOMIC DNA]</scope>
    <source>
        <strain evidence="10">KCTC 52487</strain>
    </source>
</reference>
<feature type="domain" description="ABC3 transporter permease C-terminal" evidence="8">
    <location>
        <begin position="670"/>
        <end position="780"/>
    </location>
</feature>
<feature type="transmembrane region" description="Helical" evidence="7">
    <location>
        <begin position="324"/>
        <end position="348"/>
    </location>
</feature>
<name>A0ABV7A0Y3_9PROT</name>
<gene>
    <name evidence="9" type="ORF">ACFOOR_15190</name>
</gene>
<proteinExistence type="inferred from homology"/>
<dbReference type="PANTHER" id="PTHR30489">
    <property type="entry name" value="LIPOPROTEIN-RELEASING SYSTEM TRANSMEMBRANE PROTEIN LOLE"/>
    <property type="match status" value="1"/>
</dbReference>
<feature type="transmembrane region" description="Helical" evidence="7">
    <location>
        <begin position="759"/>
        <end position="777"/>
    </location>
</feature>
<dbReference type="EMBL" id="JBHRSV010000031">
    <property type="protein sequence ID" value="MFC2927451.1"/>
    <property type="molecule type" value="Genomic_DNA"/>
</dbReference>
<evidence type="ECO:0000256" key="4">
    <source>
        <dbReference type="ARBA" id="ARBA00022692"/>
    </source>
</evidence>
<sequence>MTWLLRLLSPLDRKLVRDLWAMKGQALAIACVIAGGVSVFLISAGMLDSLTETRRAYYERYRFADIWAPVVRAPDALAADIRRIEGVQAAETRIRAPLLFDIPGMAEPASGEVISLPDGREPSVNQLYLMDGRLPRPGQRGEAVVIDSFAAAHGLEIGDTLSATIRGGRSDLTVVGRALSPEHVYTIAPGQIVPDPRLYGVIWMSRDALGEAVDQDGAFNEAVVRLMPGHDAAPVIDRLDRLLDPYGAPGAYGRADQISDAFVSSEIEQLSTMGRILPPIFLAVAAFLVNVVLSRLVATERAEIGLMKAFGYRDRDVMAHYLKFAGLIGVLGLGLGGAAGIWLGRLMAGLYTDYYHFPFLVFTANPRVYLLALAITVLAVGGGAILAARRAALLHPAIAMQPPPPPDYSRTAGMGLTRWSLLDQPSRMILRRMVRWPGRAGFTLAGVAMSGALLVGTLYFTDAMEAMVSSYFDQSNRQDVTVSFVEPRQRSAFHEVSRLPGVLAAEPFRSVAVRLRYGPAEERAAMMGVPRGAALSRMIGADGQGVETPPGGLVVSRDLAETLGIEAGDRIAVEITEGRRPELELPVAAVVTTLIGSGVQMELGDLNALMGEGAAVSGAHLVADADAVDRLYTALKSAPGVAGVSLQSVAERNFRALMDESMGVAIWLYTGFAGLIAIGVIYNSVRISLSESAHEFATLRVLGFTRAEVSYILLGEIGFLTLIALPAGGLLGTGLAWYFAEAMSSDLFRLPFVIHPATYGFAAAVILVTTALSGLIVRARLDHFDLVAVLKARE</sequence>
<keyword evidence="3" id="KW-1003">Cell membrane</keyword>
<evidence type="ECO:0000259" key="8">
    <source>
        <dbReference type="Pfam" id="PF02687"/>
    </source>
</evidence>
<comment type="subcellular location">
    <subcellularLocation>
        <location evidence="1">Cell membrane</location>
        <topology evidence="1">Multi-pass membrane protein</topology>
    </subcellularLocation>
</comment>
<evidence type="ECO:0000313" key="10">
    <source>
        <dbReference type="Proteomes" id="UP001595379"/>
    </source>
</evidence>
<feature type="transmembrane region" description="Helical" evidence="7">
    <location>
        <begin position="276"/>
        <end position="298"/>
    </location>
</feature>
<evidence type="ECO:0000256" key="3">
    <source>
        <dbReference type="ARBA" id="ARBA00022475"/>
    </source>
</evidence>
<evidence type="ECO:0000256" key="5">
    <source>
        <dbReference type="ARBA" id="ARBA00022989"/>
    </source>
</evidence>
<dbReference type="PANTHER" id="PTHR30489:SF0">
    <property type="entry name" value="LIPOPROTEIN-RELEASING SYSTEM TRANSMEMBRANE PROTEIN LOLE"/>
    <property type="match status" value="1"/>
</dbReference>
<dbReference type="Pfam" id="PF02687">
    <property type="entry name" value="FtsX"/>
    <property type="match status" value="2"/>
</dbReference>
<feature type="transmembrane region" description="Helical" evidence="7">
    <location>
        <begin position="662"/>
        <end position="682"/>
    </location>
</feature>
<feature type="domain" description="ABC3 transporter permease C-terminal" evidence="8">
    <location>
        <begin position="280"/>
        <end position="392"/>
    </location>
</feature>
<comment type="similarity">
    <text evidence="2">Belongs to the ABC-4 integral membrane protein family. LolC/E subfamily.</text>
</comment>
<keyword evidence="10" id="KW-1185">Reference proteome</keyword>
<dbReference type="InterPro" id="IPR051447">
    <property type="entry name" value="Lipoprotein-release_system"/>
</dbReference>
<feature type="transmembrane region" description="Helical" evidence="7">
    <location>
        <begin position="440"/>
        <end position="460"/>
    </location>
</feature>
<feature type="transmembrane region" description="Helical" evidence="7">
    <location>
        <begin position="368"/>
        <end position="388"/>
    </location>
</feature>
<evidence type="ECO:0000256" key="1">
    <source>
        <dbReference type="ARBA" id="ARBA00004651"/>
    </source>
</evidence>
<organism evidence="9 10">
    <name type="scientific">Hyphobacterium vulgare</name>
    <dbReference type="NCBI Taxonomy" id="1736751"/>
    <lineage>
        <taxon>Bacteria</taxon>
        <taxon>Pseudomonadati</taxon>
        <taxon>Pseudomonadota</taxon>
        <taxon>Alphaproteobacteria</taxon>
        <taxon>Maricaulales</taxon>
        <taxon>Maricaulaceae</taxon>
        <taxon>Hyphobacterium</taxon>
    </lineage>
</organism>
<dbReference type="RefSeq" id="WP_343165292.1">
    <property type="nucleotide sequence ID" value="NZ_JBHRSV010000031.1"/>
</dbReference>
<dbReference type="InterPro" id="IPR003838">
    <property type="entry name" value="ABC3_permease_C"/>
</dbReference>
<keyword evidence="5 7" id="KW-1133">Transmembrane helix</keyword>
<evidence type="ECO:0000313" key="9">
    <source>
        <dbReference type="EMBL" id="MFC2927451.1"/>
    </source>
</evidence>
<accession>A0ABV7A0Y3</accession>
<comment type="caution">
    <text evidence="9">The sequence shown here is derived from an EMBL/GenBank/DDBJ whole genome shotgun (WGS) entry which is preliminary data.</text>
</comment>
<keyword evidence="4 7" id="KW-0812">Transmembrane</keyword>